<organism evidence="9 10">
    <name type="scientific">Flavobacterium ichthyis</name>
    <dbReference type="NCBI Taxonomy" id="2698827"/>
    <lineage>
        <taxon>Bacteria</taxon>
        <taxon>Pseudomonadati</taxon>
        <taxon>Bacteroidota</taxon>
        <taxon>Flavobacteriia</taxon>
        <taxon>Flavobacteriales</taxon>
        <taxon>Flavobacteriaceae</taxon>
        <taxon>Flavobacterium</taxon>
    </lineage>
</organism>
<dbReference type="PANTHER" id="PTHR43806:SF67">
    <property type="entry name" value="EGF-LIKE DOMAIN-CONTAINING PROTEIN"/>
    <property type="match status" value="1"/>
</dbReference>
<name>A0ABW9ZC65_9FLAO</name>
<dbReference type="PROSITE" id="PS51892">
    <property type="entry name" value="SUBTILASE"/>
    <property type="match status" value="1"/>
</dbReference>
<keyword evidence="5 6" id="KW-0720">Serine protease</keyword>
<reference evidence="10" key="1">
    <citation type="submission" date="2020-01" db="EMBL/GenBank/DDBJ databases">
        <title>Sphingomonas sp. strain CSW-10.</title>
        <authorList>
            <person name="Chen W.-M."/>
        </authorList>
    </citation>
    <scope>NUCLEOTIDE SEQUENCE [LARGE SCALE GENOMIC DNA]</scope>
    <source>
        <strain evidence="10">NST-5</strain>
    </source>
</reference>
<evidence type="ECO:0000256" key="3">
    <source>
        <dbReference type="ARBA" id="ARBA00022729"/>
    </source>
</evidence>
<feature type="active site" description="Charge relay system" evidence="6">
    <location>
        <position position="177"/>
    </location>
</feature>
<keyword evidence="10" id="KW-1185">Reference proteome</keyword>
<evidence type="ECO:0000313" key="10">
    <source>
        <dbReference type="Proteomes" id="UP000798602"/>
    </source>
</evidence>
<dbReference type="InterPro" id="IPR026444">
    <property type="entry name" value="Secre_tail"/>
</dbReference>
<dbReference type="SUPFAM" id="SSF52743">
    <property type="entry name" value="Subtilisin-like"/>
    <property type="match status" value="1"/>
</dbReference>
<feature type="domain" description="Secretion system C-terminal sorting" evidence="8">
    <location>
        <begin position="465"/>
        <end position="527"/>
    </location>
</feature>
<keyword evidence="3" id="KW-0732">Signal</keyword>
<feature type="active site" description="Charge relay system" evidence="6">
    <location>
        <position position="217"/>
    </location>
</feature>
<dbReference type="Pfam" id="PF00082">
    <property type="entry name" value="Peptidase_S8"/>
    <property type="match status" value="1"/>
</dbReference>
<keyword evidence="2 6" id="KW-0645">Protease</keyword>
<dbReference type="InterPro" id="IPR036852">
    <property type="entry name" value="Peptidase_S8/S53_dom_sf"/>
</dbReference>
<dbReference type="InterPro" id="IPR015500">
    <property type="entry name" value="Peptidase_S8_subtilisin-rel"/>
</dbReference>
<dbReference type="NCBIfam" id="TIGR04183">
    <property type="entry name" value="Por_Secre_tail"/>
    <property type="match status" value="1"/>
</dbReference>
<dbReference type="PROSITE" id="PS00138">
    <property type="entry name" value="SUBTILASE_SER"/>
    <property type="match status" value="1"/>
</dbReference>
<dbReference type="CDD" id="cd07493">
    <property type="entry name" value="Peptidases_S8_9"/>
    <property type="match status" value="1"/>
</dbReference>
<feature type="active site" description="Charge relay system" evidence="6">
    <location>
        <position position="395"/>
    </location>
</feature>
<sequence length="537" mass="58714">MKKITFLIFILIGFQSFSQEDAWIYFADKPNAATFLSNPLTMLSQRALDRRTAQNISLDLTDVPISENYITQISNSPGIVIMAKSKWLNALHIRGSLSAIQNLQNFTFVDRVEYANKNLNAPARILSENKVQIQQKNLEVQVNYNYGTSGNQIQMLNGHLLHQQNFTGNGKIIAVMDAGFPNVNTASPFANLRNNGKIFGGYDFVNRSDNFYSGGSHGTLVLSTMGGYVENQLIGTAPNASYYLFTTEDVSSENPVEESYWVEAAEVADSLGVDIINTSLGYFNYDNPNYSHSYLDMTGNRTFISRGSNMAFAKGMICVTSAGNSGASTNPNIAAPADAFNVLAVGAVTPAQAYASFSSIGPSYDGRIKPDVMAQGQNSVVATTSGSVGLANGTSFSGPIMAGMVACLWEALPNFNNVEIMQIIKESAHLFLNPNEQFGYGIPDFATALLNGLEVKFNELSATKIYPNPTENNLFVQLAKENSRGKIVFYNQIGQKVLEFILNENQNQLNIQHLPAGLYLYQIESGGFFENGKIVKK</sequence>
<dbReference type="EMBL" id="JAABLM010000003">
    <property type="protein sequence ID" value="NBL64363.1"/>
    <property type="molecule type" value="Genomic_DNA"/>
</dbReference>
<dbReference type="PANTHER" id="PTHR43806">
    <property type="entry name" value="PEPTIDASE S8"/>
    <property type="match status" value="1"/>
</dbReference>
<accession>A0ABW9ZC65</accession>
<evidence type="ECO:0000256" key="6">
    <source>
        <dbReference type="PROSITE-ProRule" id="PRU01240"/>
    </source>
</evidence>
<dbReference type="InterPro" id="IPR000209">
    <property type="entry name" value="Peptidase_S8/S53_dom"/>
</dbReference>
<evidence type="ECO:0000259" key="8">
    <source>
        <dbReference type="Pfam" id="PF18962"/>
    </source>
</evidence>
<evidence type="ECO:0000259" key="7">
    <source>
        <dbReference type="Pfam" id="PF00082"/>
    </source>
</evidence>
<evidence type="ECO:0000256" key="2">
    <source>
        <dbReference type="ARBA" id="ARBA00022670"/>
    </source>
</evidence>
<dbReference type="InterPro" id="IPR017317">
    <property type="entry name" value="Pept_S8_subtilisin_bacteroid-2"/>
</dbReference>
<proteinExistence type="inferred from homology"/>
<evidence type="ECO:0000313" key="9">
    <source>
        <dbReference type="EMBL" id="NBL64363.1"/>
    </source>
</evidence>
<dbReference type="PRINTS" id="PR00723">
    <property type="entry name" value="SUBTILISIN"/>
</dbReference>
<feature type="domain" description="Peptidase S8/S53" evidence="7">
    <location>
        <begin position="168"/>
        <end position="441"/>
    </location>
</feature>
<dbReference type="Pfam" id="PF18962">
    <property type="entry name" value="Por_Secre_tail"/>
    <property type="match status" value="1"/>
</dbReference>
<gene>
    <name evidence="9" type="ORF">GV828_03995</name>
</gene>
<dbReference type="Proteomes" id="UP000798602">
    <property type="component" value="Unassembled WGS sequence"/>
</dbReference>
<dbReference type="PIRSF" id="PIRSF037903">
    <property type="entry name" value="Subtilisin_rel_GFO_2223"/>
    <property type="match status" value="1"/>
</dbReference>
<dbReference type="Gene3D" id="3.40.50.200">
    <property type="entry name" value="Peptidase S8/S53 domain"/>
    <property type="match status" value="1"/>
</dbReference>
<comment type="similarity">
    <text evidence="1 6">Belongs to the peptidase S8 family.</text>
</comment>
<dbReference type="InterPro" id="IPR050131">
    <property type="entry name" value="Peptidase_S8_subtilisin-like"/>
</dbReference>
<evidence type="ECO:0000256" key="4">
    <source>
        <dbReference type="ARBA" id="ARBA00022801"/>
    </source>
</evidence>
<comment type="caution">
    <text evidence="9">The sequence shown here is derived from an EMBL/GenBank/DDBJ whole genome shotgun (WGS) entry which is preliminary data.</text>
</comment>
<evidence type="ECO:0000256" key="5">
    <source>
        <dbReference type="ARBA" id="ARBA00022825"/>
    </source>
</evidence>
<evidence type="ECO:0000256" key="1">
    <source>
        <dbReference type="ARBA" id="ARBA00011073"/>
    </source>
</evidence>
<dbReference type="InterPro" id="IPR023828">
    <property type="entry name" value="Peptidase_S8_Ser-AS"/>
</dbReference>
<protein>
    <submittedName>
        <fullName evidence="9">S8 family serine peptidase</fullName>
    </submittedName>
</protein>
<dbReference type="RefSeq" id="WP_166536185.1">
    <property type="nucleotide sequence ID" value="NZ_JAABLM010000003.1"/>
</dbReference>
<keyword evidence="4 6" id="KW-0378">Hydrolase</keyword>